<evidence type="ECO:0000256" key="6">
    <source>
        <dbReference type="ARBA" id="ARBA00023008"/>
    </source>
</evidence>
<name>A0A6A4WW52_AMPAM</name>
<dbReference type="AlphaFoldDB" id="A0A6A4WW52"/>
<comment type="caution">
    <text evidence="12">The sequence shown here is derived from an EMBL/GenBank/DDBJ whole genome shotgun (WGS) entry which is preliminary data.</text>
</comment>
<keyword evidence="3 9" id="KW-0862">Zinc</keyword>
<comment type="similarity">
    <text evidence="1 9">Belongs to the Cu-Zn superoxide dismutase family.</text>
</comment>
<dbReference type="Pfam" id="PF00080">
    <property type="entry name" value="Sod_Cu"/>
    <property type="match status" value="1"/>
</dbReference>
<comment type="catalytic activity">
    <reaction evidence="8 9">
        <text>2 superoxide + 2 H(+) = H2O2 + O2</text>
        <dbReference type="Rhea" id="RHEA:20696"/>
        <dbReference type="ChEBI" id="CHEBI:15378"/>
        <dbReference type="ChEBI" id="CHEBI:15379"/>
        <dbReference type="ChEBI" id="CHEBI:16240"/>
        <dbReference type="ChEBI" id="CHEBI:18421"/>
        <dbReference type="EC" id="1.15.1.1"/>
    </reaction>
</comment>
<reference evidence="12 13" key="1">
    <citation type="submission" date="2019-07" db="EMBL/GenBank/DDBJ databases">
        <title>Draft genome assembly of a fouling barnacle, Amphibalanus amphitrite (Darwin, 1854): The first reference genome for Thecostraca.</title>
        <authorList>
            <person name="Kim W."/>
        </authorList>
    </citation>
    <scope>NUCLEOTIDE SEQUENCE [LARGE SCALE GENOMIC DNA]</scope>
    <source>
        <strain evidence="12">SNU_AA5</strain>
        <tissue evidence="12">Soma without cirri and trophi</tissue>
    </source>
</reference>
<evidence type="ECO:0000256" key="4">
    <source>
        <dbReference type="ARBA" id="ARBA00022862"/>
    </source>
</evidence>
<evidence type="ECO:0000256" key="1">
    <source>
        <dbReference type="ARBA" id="ARBA00010457"/>
    </source>
</evidence>
<dbReference type="Proteomes" id="UP000440578">
    <property type="component" value="Unassembled WGS sequence"/>
</dbReference>
<dbReference type="EC" id="1.15.1.1" evidence="9"/>
<dbReference type="CDD" id="cd00305">
    <property type="entry name" value="Cu-Zn_Superoxide_Dismutase"/>
    <property type="match status" value="1"/>
</dbReference>
<evidence type="ECO:0000256" key="2">
    <source>
        <dbReference type="ARBA" id="ARBA00022723"/>
    </source>
</evidence>
<sequence length="210" mass="22153">MCRTCIDYVDSYSSLLLLALAGLSSAQFSPFSTGGRPGRVPLRQPCTAVSARVDLVSGVSNQVSGAVFFYQECPDHPVMITGRISGLSPGKHGLHVHEHPNLTDQCKGAGGHFNPFQSPHGAQTNGIDSRHVGDLGNIEANFDGIAELNIVDDIISLFPGEADIFRRSVVVHSDRDDLGKGGNEGSLKTGNAGMRLACGIIAPNNSPRCS</sequence>
<dbReference type="GO" id="GO:0005507">
    <property type="term" value="F:copper ion binding"/>
    <property type="evidence" value="ECO:0007669"/>
    <property type="project" value="InterPro"/>
</dbReference>
<keyword evidence="6 9" id="KW-0186">Copper</keyword>
<keyword evidence="13" id="KW-1185">Reference proteome</keyword>
<dbReference type="Gene3D" id="2.60.40.200">
    <property type="entry name" value="Superoxide dismutase, copper/zinc binding domain"/>
    <property type="match status" value="1"/>
</dbReference>
<accession>A0A6A4WW52</accession>
<evidence type="ECO:0000256" key="3">
    <source>
        <dbReference type="ARBA" id="ARBA00022833"/>
    </source>
</evidence>
<keyword evidence="5 9" id="KW-0560">Oxidoreductase</keyword>
<organism evidence="12 13">
    <name type="scientific">Amphibalanus amphitrite</name>
    <name type="common">Striped barnacle</name>
    <name type="synonym">Balanus amphitrite</name>
    <dbReference type="NCBI Taxonomy" id="1232801"/>
    <lineage>
        <taxon>Eukaryota</taxon>
        <taxon>Metazoa</taxon>
        <taxon>Ecdysozoa</taxon>
        <taxon>Arthropoda</taxon>
        <taxon>Crustacea</taxon>
        <taxon>Multicrustacea</taxon>
        <taxon>Cirripedia</taxon>
        <taxon>Thoracica</taxon>
        <taxon>Thoracicalcarea</taxon>
        <taxon>Balanomorpha</taxon>
        <taxon>Balanoidea</taxon>
        <taxon>Balanidae</taxon>
        <taxon>Amphibalaninae</taxon>
        <taxon>Amphibalanus</taxon>
    </lineage>
</organism>
<comment type="cofactor">
    <cofactor evidence="9">
        <name>Cu cation</name>
        <dbReference type="ChEBI" id="CHEBI:23378"/>
    </cofactor>
    <text evidence="9">Binds 1 copper ion per subunit.</text>
</comment>
<feature type="chain" id="PRO_5025677553" description="Superoxide dismutase [Cu-Zn]" evidence="10">
    <location>
        <begin position="27"/>
        <end position="210"/>
    </location>
</feature>
<evidence type="ECO:0000256" key="9">
    <source>
        <dbReference type="RuleBase" id="RU000393"/>
    </source>
</evidence>
<evidence type="ECO:0000256" key="10">
    <source>
        <dbReference type="SAM" id="SignalP"/>
    </source>
</evidence>
<keyword evidence="4" id="KW-0049">Antioxidant</keyword>
<dbReference type="FunFam" id="2.60.40.200:FF:000013">
    <property type="entry name" value="Superoxide dismutase [Cu-Zn]"/>
    <property type="match status" value="1"/>
</dbReference>
<keyword evidence="10" id="KW-0732">Signal</keyword>
<gene>
    <name evidence="12" type="primary">sod1_0</name>
    <name evidence="12" type="ORF">FJT64_018727</name>
</gene>
<evidence type="ECO:0000256" key="5">
    <source>
        <dbReference type="ARBA" id="ARBA00023002"/>
    </source>
</evidence>
<feature type="domain" description="Superoxide dismutase copper/zinc binding" evidence="11">
    <location>
        <begin position="63"/>
        <end position="201"/>
    </location>
</feature>
<evidence type="ECO:0000256" key="8">
    <source>
        <dbReference type="ARBA" id="ARBA00049204"/>
    </source>
</evidence>
<comment type="cofactor">
    <cofactor evidence="9">
        <name>Zn(2+)</name>
        <dbReference type="ChEBI" id="CHEBI:29105"/>
    </cofactor>
    <text evidence="9">Binds 1 zinc ion per subunit.</text>
</comment>
<comment type="function">
    <text evidence="9">Destroys radicals which are normally produced within the cells and which are toxic to biological systems.</text>
</comment>
<dbReference type="PANTHER" id="PTHR10003">
    <property type="entry name" value="SUPEROXIDE DISMUTASE CU-ZN -RELATED"/>
    <property type="match status" value="1"/>
</dbReference>
<protein>
    <recommendedName>
        <fullName evidence="9">Superoxide dismutase [Cu-Zn]</fullName>
        <ecNumber evidence="9">1.15.1.1</ecNumber>
    </recommendedName>
</protein>
<keyword evidence="7" id="KW-1015">Disulfide bond</keyword>
<dbReference type="InterPro" id="IPR036423">
    <property type="entry name" value="SOD-like_Cu/Zn_dom_sf"/>
</dbReference>
<dbReference type="InterPro" id="IPR018152">
    <property type="entry name" value="SOD_Cu/Zn_BS"/>
</dbReference>
<dbReference type="InterPro" id="IPR001424">
    <property type="entry name" value="SOD_Cu_Zn_dom"/>
</dbReference>
<dbReference type="GO" id="GO:0004784">
    <property type="term" value="F:superoxide dismutase activity"/>
    <property type="evidence" value="ECO:0007669"/>
    <property type="project" value="UniProtKB-EC"/>
</dbReference>
<dbReference type="OrthoDB" id="2015551at2759"/>
<keyword evidence="2 9" id="KW-0479">Metal-binding</keyword>
<dbReference type="InterPro" id="IPR024134">
    <property type="entry name" value="SOD_Cu/Zn_/chaperone"/>
</dbReference>
<dbReference type="PRINTS" id="PR00068">
    <property type="entry name" value="CUZNDISMTASE"/>
</dbReference>
<dbReference type="EMBL" id="VIIS01000330">
    <property type="protein sequence ID" value="KAF0310233.1"/>
    <property type="molecule type" value="Genomic_DNA"/>
</dbReference>
<evidence type="ECO:0000256" key="7">
    <source>
        <dbReference type="ARBA" id="ARBA00023157"/>
    </source>
</evidence>
<feature type="signal peptide" evidence="10">
    <location>
        <begin position="1"/>
        <end position="26"/>
    </location>
</feature>
<evidence type="ECO:0000259" key="11">
    <source>
        <dbReference type="Pfam" id="PF00080"/>
    </source>
</evidence>
<evidence type="ECO:0000313" key="12">
    <source>
        <dbReference type="EMBL" id="KAF0310233.1"/>
    </source>
</evidence>
<evidence type="ECO:0000313" key="13">
    <source>
        <dbReference type="Proteomes" id="UP000440578"/>
    </source>
</evidence>
<proteinExistence type="inferred from homology"/>
<dbReference type="SUPFAM" id="SSF49329">
    <property type="entry name" value="Cu,Zn superoxide dismutase-like"/>
    <property type="match status" value="1"/>
</dbReference>
<dbReference type="PROSITE" id="PS00332">
    <property type="entry name" value="SOD_CU_ZN_2"/>
    <property type="match status" value="1"/>
</dbReference>